<keyword evidence="1" id="KW-1133">Transmembrane helix</keyword>
<comment type="caution">
    <text evidence="2">The sequence shown here is derived from an EMBL/GenBank/DDBJ whole genome shotgun (WGS) entry which is preliminary data.</text>
</comment>
<evidence type="ECO:0000313" key="2">
    <source>
        <dbReference type="EMBL" id="GFP23724.1"/>
    </source>
</evidence>
<accession>A0A6V8NW56</accession>
<sequence>MGKTLVTTLSVIVAMVTIISGTVYMVDFGVKTGSEQNQRASEIVDNCQPGRAVSLRHLCYNVRSLYP</sequence>
<dbReference type="Proteomes" id="UP000585609">
    <property type="component" value="Unassembled WGS sequence"/>
</dbReference>
<protein>
    <submittedName>
        <fullName evidence="2">Uncharacterized protein</fullName>
    </submittedName>
</protein>
<keyword evidence="1" id="KW-0812">Transmembrane</keyword>
<feature type="transmembrane region" description="Helical" evidence="1">
    <location>
        <begin position="6"/>
        <end position="26"/>
    </location>
</feature>
<name>A0A6V8NW56_9ACTN</name>
<dbReference type="EMBL" id="BLRW01000177">
    <property type="protein sequence ID" value="GFP23724.1"/>
    <property type="molecule type" value="Genomic_DNA"/>
</dbReference>
<dbReference type="RefSeq" id="WP_176232188.1">
    <property type="nucleotide sequence ID" value="NZ_BLRU01000150.1"/>
</dbReference>
<evidence type="ECO:0000256" key="1">
    <source>
        <dbReference type="SAM" id="Phobius"/>
    </source>
</evidence>
<gene>
    <name evidence="2" type="ORF">HKBW3S09_01189</name>
</gene>
<dbReference type="AlphaFoldDB" id="A0A6V8NW56"/>
<organism evidence="2 3">
    <name type="scientific">Candidatus Hakubella thermalkaliphila</name>
    <dbReference type="NCBI Taxonomy" id="2754717"/>
    <lineage>
        <taxon>Bacteria</taxon>
        <taxon>Bacillati</taxon>
        <taxon>Actinomycetota</taxon>
        <taxon>Actinomycetota incertae sedis</taxon>
        <taxon>Candidatus Hakubellales</taxon>
        <taxon>Candidatus Hakubellaceae</taxon>
        <taxon>Candidatus Hakubella</taxon>
    </lineage>
</organism>
<proteinExistence type="predicted"/>
<reference evidence="2 3" key="1">
    <citation type="journal article" date="2020" name="Front. Microbiol.">
        <title>Single-cell genomics of novel Actinobacteria with the Wood-Ljungdahl pathway discovered in a serpentinizing system.</title>
        <authorList>
            <person name="Merino N."/>
            <person name="Kawai M."/>
            <person name="Boyd E.S."/>
            <person name="Colman D.R."/>
            <person name="McGlynn S.E."/>
            <person name="Nealson K.H."/>
            <person name="Kurokawa K."/>
            <person name="Hongoh Y."/>
        </authorList>
    </citation>
    <scope>NUCLEOTIDE SEQUENCE [LARGE SCALE GENOMIC DNA]</scope>
    <source>
        <strain evidence="2 3">S09_30</strain>
    </source>
</reference>
<evidence type="ECO:0000313" key="3">
    <source>
        <dbReference type="Proteomes" id="UP000585609"/>
    </source>
</evidence>
<keyword evidence="1" id="KW-0472">Membrane</keyword>